<evidence type="ECO:0000313" key="1">
    <source>
        <dbReference type="EMBL" id="SVE14681.1"/>
    </source>
</evidence>
<proteinExistence type="predicted"/>
<dbReference type="AlphaFoldDB" id="A0A383B451"/>
<dbReference type="EMBL" id="UINC01197281">
    <property type="protein sequence ID" value="SVE14681.1"/>
    <property type="molecule type" value="Genomic_DNA"/>
</dbReference>
<protein>
    <submittedName>
        <fullName evidence="1">Uncharacterized protein</fullName>
    </submittedName>
</protein>
<accession>A0A383B451</accession>
<gene>
    <name evidence="1" type="ORF">METZ01_LOCUS467535</name>
</gene>
<reference evidence="1" key="1">
    <citation type="submission" date="2018-05" db="EMBL/GenBank/DDBJ databases">
        <authorList>
            <person name="Lanie J.A."/>
            <person name="Ng W.-L."/>
            <person name="Kazmierczak K.M."/>
            <person name="Andrzejewski T.M."/>
            <person name="Davidsen T.M."/>
            <person name="Wayne K.J."/>
            <person name="Tettelin H."/>
            <person name="Glass J.I."/>
            <person name="Rusch D."/>
            <person name="Podicherti R."/>
            <person name="Tsui H.-C.T."/>
            <person name="Winkler M.E."/>
        </authorList>
    </citation>
    <scope>NUCLEOTIDE SEQUENCE</scope>
</reference>
<name>A0A383B451_9ZZZZ</name>
<sequence>MKAGKTLRISLFNKPFFPENIVLTCDYFFAA</sequence>
<organism evidence="1">
    <name type="scientific">marine metagenome</name>
    <dbReference type="NCBI Taxonomy" id="408172"/>
    <lineage>
        <taxon>unclassified sequences</taxon>
        <taxon>metagenomes</taxon>
        <taxon>ecological metagenomes</taxon>
    </lineage>
</organism>